<keyword evidence="4" id="KW-0472">Membrane</keyword>
<protein>
    <submittedName>
        <fullName evidence="5">Unc93a protein</fullName>
    </submittedName>
</protein>
<dbReference type="PANTHER" id="PTHR19444:SF13">
    <property type="entry name" value="PROTEIN UNC-93 HOMOLOG A"/>
    <property type="match status" value="1"/>
</dbReference>
<feature type="transmembrane region" description="Helical" evidence="4">
    <location>
        <begin position="1388"/>
        <end position="1412"/>
    </location>
</feature>
<name>A0A812LE28_9DINO</name>
<feature type="region of interest" description="Disordered" evidence="3">
    <location>
        <begin position="1096"/>
        <end position="1139"/>
    </location>
</feature>
<feature type="transmembrane region" description="Helical" evidence="4">
    <location>
        <begin position="1424"/>
        <end position="1444"/>
    </location>
</feature>
<dbReference type="OrthoDB" id="447178at2759"/>
<keyword evidence="4" id="KW-1133">Transmembrane helix</keyword>
<feature type="region of interest" description="Disordered" evidence="3">
    <location>
        <begin position="799"/>
        <end position="818"/>
    </location>
</feature>
<evidence type="ECO:0000256" key="1">
    <source>
        <dbReference type="ARBA" id="ARBA00009172"/>
    </source>
</evidence>
<feature type="transmembrane region" description="Helical" evidence="4">
    <location>
        <begin position="226"/>
        <end position="246"/>
    </location>
</feature>
<feature type="transmembrane region" description="Helical" evidence="4">
    <location>
        <begin position="198"/>
        <end position="214"/>
    </location>
</feature>
<reference evidence="5" key="1">
    <citation type="submission" date="2021-02" db="EMBL/GenBank/DDBJ databases">
        <authorList>
            <person name="Dougan E. K."/>
            <person name="Rhodes N."/>
            <person name="Thang M."/>
            <person name="Chan C."/>
        </authorList>
    </citation>
    <scope>NUCLEOTIDE SEQUENCE</scope>
</reference>
<dbReference type="InterPro" id="IPR036259">
    <property type="entry name" value="MFS_trans_sf"/>
</dbReference>
<feature type="region of interest" description="Disordered" evidence="3">
    <location>
        <begin position="1010"/>
        <end position="1048"/>
    </location>
</feature>
<feature type="region of interest" description="Disordered" evidence="3">
    <location>
        <begin position="1182"/>
        <end position="1219"/>
    </location>
</feature>
<evidence type="ECO:0000256" key="3">
    <source>
        <dbReference type="SAM" id="MobiDB-lite"/>
    </source>
</evidence>
<dbReference type="InterPro" id="IPR011701">
    <property type="entry name" value="MFS"/>
</dbReference>
<proteinExistence type="inferred from homology"/>
<comment type="caution">
    <text evidence="5">The sequence shown here is derived from an EMBL/GenBank/DDBJ whole genome shotgun (WGS) entry which is preliminary data.</text>
</comment>
<feature type="compositionally biased region" description="Basic and acidic residues" evidence="3">
    <location>
        <begin position="1925"/>
        <end position="1936"/>
    </location>
</feature>
<feature type="compositionally biased region" description="Basic and acidic residues" evidence="3">
    <location>
        <begin position="1120"/>
        <end position="1139"/>
    </location>
</feature>
<evidence type="ECO:0000256" key="4">
    <source>
        <dbReference type="SAM" id="Phobius"/>
    </source>
</evidence>
<keyword evidence="4" id="KW-0812">Transmembrane</keyword>
<feature type="transmembrane region" description="Helical" evidence="4">
    <location>
        <begin position="1476"/>
        <end position="1495"/>
    </location>
</feature>
<dbReference type="Proteomes" id="UP000601435">
    <property type="component" value="Unassembled WGS sequence"/>
</dbReference>
<feature type="transmembrane region" description="Helical" evidence="4">
    <location>
        <begin position="1554"/>
        <end position="1573"/>
    </location>
</feature>
<comment type="similarity">
    <text evidence="1">Belongs to the unc-93 family.</text>
</comment>
<feature type="transmembrane region" description="Helical" evidence="4">
    <location>
        <begin position="293"/>
        <end position="313"/>
    </location>
</feature>
<feature type="coiled-coil region" evidence="2">
    <location>
        <begin position="1799"/>
        <end position="1826"/>
    </location>
</feature>
<dbReference type="Gene3D" id="1.20.1250.20">
    <property type="entry name" value="MFS general substrate transporter like domains"/>
    <property type="match status" value="1"/>
</dbReference>
<feature type="transmembrane region" description="Helical" evidence="4">
    <location>
        <begin position="173"/>
        <end position="191"/>
    </location>
</feature>
<dbReference type="Pfam" id="PF07690">
    <property type="entry name" value="MFS_1"/>
    <property type="match status" value="1"/>
</dbReference>
<evidence type="ECO:0000256" key="2">
    <source>
        <dbReference type="SAM" id="Coils"/>
    </source>
</evidence>
<dbReference type="InterPro" id="IPR051951">
    <property type="entry name" value="UNC-93_regulatory"/>
</dbReference>
<organism evidence="5 6">
    <name type="scientific">Symbiodinium necroappetens</name>
    <dbReference type="NCBI Taxonomy" id="1628268"/>
    <lineage>
        <taxon>Eukaryota</taxon>
        <taxon>Sar</taxon>
        <taxon>Alveolata</taxon>
        <taxon>Dinophyceae</taxon>
        <taxon>Suessiales</taxon>
        <taxon>Symbiodiniaceae</taxon>
        <taxon>Symbiodinium</taxon>
    </lineage>
</organism>
<keyword evidence="6" id="KW-1185">Reference proteome</keyword>
<feature type="compositionally biased region" description="Low complexity" evidence="3">
    <location>
        <begin position="925"/>
        <end position="936"/>
    </location>
</feature>
<keyword evidence="2" id="KW-0175">Coiled coil</keyword>
<feature type="region of interest" description="Disordered" evidence="3">
    <location>
        <begin position="1919"/>
        <end position="1948"/>
    </location>
</feature>
<feature type="transmembrane region" description="Helical" evidence="4">
    <location>
        <begin position="564"/>
        <end position="584"/>
    </location>
</feature>
<evidence type="ECO:0000313" key="6">
    <source>
        <dbReference type="Proteomes" id="UP000601435"/>
    </source>
</evidence>
<dbReference type="EMBL" id="CAJNJA010009342">
    <property type="protein sequence ID" value="CAE7245827.1"/>
    <property type="molecule type" value="Genomic_DNA"/>
</dbReference>
<feature type="transmembrane region" description="Helical" evidence="4">
    <location>
        <begin position="1450"/>
        <end position="1469"/>
    </location>
</feature>
<feature type="transmembrane region" description="Helical" evidence="4">
    <location>
        <begin position="57"/>
        <end position="78"/>
    </location>
</feature>
<dbReference type="PANTHER" id="PTHR19444">
    <property type="entry name" value="UNC-93 RELATED"/>
    <property type="match status" value="1"/>
</dbReference>
<accession>A0A812LE28</accession>
<feature type="transmembrane region" description="Helical" evidence="4">
    <location>
        <begin position="1527"/>
        <end position="1547"/>
    </location>
</feature>
<feature type="region of interest" description="Disordered" evidence="3">
    <location>
        <begin position="876"/>
        <end position="951"/>
    </location>
</feature>
<feature type="transmembrane region" description="Helical" evidence="4">
    <location>
        <begin position="258"/>
        <end position="281"/>
    </location>
</feature>
<feature type="transmembrane region" description="Helical" evidence="4">
    <location>
        <begin position="20"/>
        <end position="36"/>
    </location>
</feature>
<feature type="compositionally biased region" description="Polar residues" evidence="3">
    <location>
        <begin position="1197"/>
        <end position="1211"/>
    </location>
</feature>
<evidence type="ECO:0000313" key="5">
    <source>
        <dbReference type="EMBL" id="CAE7245827.1"/>
    </source>
</evidence>
<sequence>MDVDGVFLGGFHIDAQTFEALFGMVVVMVMLRLELFRRAVNGRPGDAAPSADKYKKLLRECAPEAIGTLACILLVVALRSRGDTIGESMDERSREAWEAIKAQWPVLMTADTLLALQVMLRLIVVLSAVLRSGSSTASPLLDECAVLWFGGAAARSVVLMHSKAYWLEGPVGGLIPTISEVLLAPLLFVLGKRALRRSTLTMLLVVVLVGFFAQRNNIHLAEEQEANLLFTAAHCFELLSAVLYLGRTLLSDSDSPDLQFSLTFTHLVMVVQQSLAVYFWLQAFEPDTVSGTGLGIAAIQLSCLGQLCAYLAAASLHIATWSDACESTDGSINWPPLVLAHFGKFGWDVCIHGETACPGEPFLRLAFDGCAKKFQYAGKVIIVGSFTLTAIKCRWGFNFLHEWAPTALSIAAPCTSLRQVGTMSILSAAPEASPTSDTFELIAACTYAWGTTTEMAGVGSYQHGVCLVFLGYSPIWDENGFRLLGHGGETGVGLRVEATGATCHAEELSAIPEQIFPNTKNHCPEGDLAVNGFGHCIVDDVLGQVKSPKLASSVRTRCRADESLGAVGAGSGLAAVLALAMLGAPVRAAAFVLRIPAASSTSVSRVNTLQRMASSPIPPFDLDAEPLVTGSVEISNDRLIQGFSWLVATVKEQNRVMDALSSQIDSLKVGAAEPTHSSDGRRASMKEEMLLMQINAIKHEVGSLPRSSDLERQRERTMAEVHNISNTLSDRNRESSERLQKELADVTDSLCNQLKRIGDDVFSRLEILEQRPQAPGPSAPVQTPPAAAAAAVLQPLPASQPQVQGGIPPPLPNPISSSSIAAEDTEDIELSEHMEHPAAATGGGSQVDLALMDAITARLDGLERQVQDLRNEVRQPLAAADAGPTPAVRETAEPPMGNPSSSAGNAPDGHDGPVSSDPNVAFMTAPPNSADAAASPEPAPVPSQGETNRGDPIQDVSAIISAAVAAATDAATTVATQAIAEAAQGERGDFASLQEEMLNVRRKLETLAQSVSEVPRSQEAQVQETPVREVQPTQANPGTQSESGAQSAALASLQERLASVEAALKQVEGVVPQVRTVPILEASIQTVQQSLEVLRQQTQQLSQPPPQPQPASDAKAVTATEKEAARSELPEPAPEDARHKGALAVSDEELERLMARLQDMEELQEKAEKRIQQVEGRLREVRSRSGSVSVDRKMPASRNTTSITASKTSEPSADGSVGGSWKDVQAELERFRKLFEFIEGVLPQDAAEAMRFFNRREAGKEEMSGMISEVFGADIEFQNAKSQLESDFKMHTRELRREFDKLTLALKGLQRDVDTSGSKVVDLSRRTSQLETEVRLSPAVAISSMEIPRRPPAQLATGFIACGRSGQSRSDDSETHGEINSEDVRSNFILMSVCFALNHGVVTTPLAVATTLLQLDIANFGNGLLYAVTLLSSLFLGAPTVGRFGPKGGLVFGMFFYCIYIGLFAMALFYGDATQLLFTIGSACGGLAAGVLWTAQGAYFACSATELSKSTEQSRENATAELSSQFAFYYLLLEVFSKLGFSGLQALGLQVSQIGLIYFGAGVISLIGMTQVYDFRSSSGSADPLSKALAATSLWSDPTLWLLAPTNLAFGFCAAYMNGFVNATFAAQELGAEYVAFLGAVTALTAAVLAKAYGPLGAQIGKGPIIITGAVCAFAIPALTWQGCTGWGWFLISLYFLQGSFRAVYESTNRATFSDFFPGEKTEGAFANCMLQSSLGFATCFFLQNSLSPTQLSTIVVVLALSTPVGYLFAESLRSKDPHQEPSPRGPAEGRRDSKDIRDKALQGMSQELQRAMQELRDEIRQWIELFKSSVVQALQSKPDHEQVAEFVKQVVGASAGEKVALFAKRQLLGKCASCSAPIDVDLLRVKRPQPIGLQEHWPPGENLGAKVAIRPLNAGGVSPNRLPKINDARHRDNPKARGMNPDALKGRVHPHLNSAKIRSHRLMLHNTCQARRLCGTPLSGCYAE</sequence>
<feature type="region of interest" description="Disordered" evidence="3">
    <location>
        <begin position="1775"/>
        <end position="1796"/>
    </location>
</feature>
<gene>
    <name evidence="5" type="primary">Unc93a</name>
    <name evidence="5" type="ORF">SNEC2469_LOCUS4773</name>
</gene>
<feature type="transmembrane region" description="Helical" evidence="4">
    <location>
        <begin position="1634"/>
        <end position="1653"/>
    </location>
</feature>
<dbReference type="SUPFAM" id="SSF103473">
    <property type="entry name" value="MFS general substrate transporter"/>
    <property type="match status" value="1"/>
</dbReference>
<dbReference type="GO" id="GO:0022857">
    <property type="term" value="F:transmembrane transporter activity"/>
    <property type="evidence" value="ECO:0007669"/>
    <property type="project" value="InterPro"/>
</dbReference>